<keyword evidence="9" id="KW-1185">Reference proteome</keyword>
<dbReference type="GO" id="GO:0005783">
    <property type="term" value="C:endoplasmic reticulum"/>
    <property type="evidence" value="ECO:0007669"/>
    <property type="project" value="TreeGrafter"/>
</dbReference>
<evidence type="ECO:0000256" key="6">
    <source>
        <dbReference type="RuleBase" id="RU367089"/>
    </source>
</evidence>
<proteinExistence type="inferred from homology"/>
<sequence>MFDHNEPCKSIVVKRRSKKNKKNKKNARRRQRRASLPPTRRPHPRVDVMIPIRTIEQINQLREQNYATLNALDDFVPKSANRNTRASSVQESPPVNQSQSSCSIQKDFMPIDSLELLPNTAGPSNLTVTKDESTFSNRKYSDPIYGFSNDKTKYKPSIIKDTNLRRTISLNNPKTDRNTKLIEDNRNDKSEREYIDYDSVKLTFSEVINEKIDLKKISLKENNKEKDNIVRSVPDLRIVRKTKREWIPDQIDLGFVMDISPEDQRKTAKALENGEKLDENGWFLKTLNHLGDEDFLNSLERGCTEANILKSEIIKFMEALSEKYPVVSPKLEDIKKRLKEFKPTIHISDEVDPNLSPKRELNDNIKSIVISDPDQPGPSNINSIKGINNDLLIKSISNDKNVSPPINRNSENRASFHFQYPDFPTRYQPVDIPEYEKDLIKNNGCDLEYDVRNMLNNLMKASIEHNFKDDDEKEVKKVKIQSTNRSNKRSLTRTNDHISIHSILSLSDADSERSGIHDEGGRANQSDITTIWRSDSSMSSIVHNVSQFRTNFRGLATFLESLHNNRSRRRKGRQQNIDRLEYKIANYYELRFCPKCLFHIHKTSNGAVSNVNESNIFCKKFPAIKLKMDRLFITSLFDKNRSFFSCIFDIFTAVIISILAGLIIYRNIYVGSSTYFFGFVVAGAHFSLLKSVQPDASSPVHGFNWIAAYSRPFYFSSISILLLCSDVIKEISNEFEYTNNGRIYIFGLEKITFDIIIYALNSYFYYLLLFLPFAAMIGTLPQITTLFMHIFEQIDMFFFGGTATVSLNSSIISLTRSLFTIVLLSTFSLMAFNYSRDSTDNLLFSLYNASLISLSYFNSRYSSNYSLVYHYLKRLFKINPIEKLRNAYIKMKIRSRAQRRNRLRKYSNTDKLDRGKNYKNNIPFTSSTNKNEEGDFTENVEMKELLVDDGNDYQTFQGIKDTYMDDILNTIGTRLQHDLFSIPFIILIFFAFHSTLLFHILQPWMERVLVGLSVSLGFFNHYLYPHFRAKNPWKVLTNPIFKPMEFWEFESKFEAEITLFEKIHMWLLFIERNLIYPLLITSLSSTYAWSVPIFPPITSTLILFKICRTAYSQPYNLYSPLFFTYLLIFFDFSSWFRNYGNEIILWYILTLIWPKLEEFKLKLDFIFAYIAPWQISWGSAFHAFVQPFSAPHSGFLALVTFVSSIFSAPLNPFLGSSFFLMSYMRPVKFWEKDYNTKQYDYANAKLCDQMETNPVIDDANLNAVFYEHMTRSLQKYLAGDLAMGRWGSNVEQGDCFLLTSLNMNCLVHIIEIGNGFITFQVRGLEFHGTYCHQREVEAISEDPPDIGRFFCFYFKGLLGFLPLNTILSFKWMAWEVTASKYIIDGYSITDNSALNLLQVHELRRLLVTLYVKSIIYYALNSRKFYDWISNGNIKHSLKDVIMRTFYFDDDSYHFNSANDEDFDSRKRGISRVSFNNVYKKWILFCLNKTIGIKHPKGTKAMNDTNLITAFCFALSLVGRRILSSAAYNCHSNAAEAFLHGLHSLFKGDFRVTAAQDEWVFEDLSILNKVLSPAVRMALKLHQDHFASSDDFDVMETLYLKIGLYHTQIFISHEHDPLWRNAVMANIPSLLALRHVFDDGANDFKVIMLNKMFLNMRVIKLNRECVRAFWAGQQQELIFLRNRNAERGSIQNAKQVLRNMINSSADQPIGYPIYVSPLTTSYVETHHQIEKIVGGSFSVNNITSFIHKGFAFLREMITTSNSTNLPQTTFDIRDQITIVINDRNDNSSNDGCKNVTKYNNKPDQDSLKSNNLEKDKCKEKYPSVSYHTKTSNGSNAQNVILKLVPGNETDSVTKVYHSLDGDDTLSTGSGKIIEPISKKKEIVIKRTKIEDNIELRITHTRHDVGKWAKIADNKYIQDHLNEKMKSLNRFIVHWPNDEWRQKGGLGVWPYFPQNNTIGEIVHIWSPFNPDPICRSHAGFIYLTIFCSYYSKCLEMLEEKHRECLMYSENKQKRRQKQNECEVAKKSSHKLLQGYLLRRVEIMKDCVNENTLESGDINTSDKKNEKCHKIIKKYLINDKRDGLSTTKLSKKSFLKNEEKDKKSIRQIRRCNKTKKFWQKQCHSLSNCCSISKKCEMGNAKLMEIKSNKERKIINHMKCNHENKQ</sequence>
<dbReference type="Pfam" id="PF05041">
    <property type="entry name" value="Pecanex_C"/>
    <property type="match status" value="1"/>
</dbReference>
<dbReference type="PANTHER" id="PTHR12372">
    <property type="entry name" value="PECANEX"/>
    <property type="match status" value="1"/>
</dbReference>
<evidence type="ECO:0000256" key="5">
    <source>
        <dbReference type="ARBA" id="ARBA00023136"/>
    </source>
</evidence>
<dbReference type="WBParaSite" id="PTRK_0000749100.1">
    <property type="protein sequence ID" value="PTRK_0000749100.1"/>
    <property type="gene ID" value="PTRK_0000749100"/>
</dbReference>
<reference evidence="10" key="1">
    <citation type="submission" date="2017-02" db="UniProtKB">
        <authorList>
            <consortium name="WormBaseParasite"/>
        </authorList>
    </citation>
    <scope>IDENTIFICATION</scope>
</reference>
<feature type="domain" description="Pecanex C-terminal" evidence="8">
    <location>
        <begin position="1503"/>
        <end position="1727"/>
    </location>
</feature>
<keyword evidence="3 6" id="KW-0812">Transmembrane</keyword>
<feature type="region of interest" description="Disordered" evidence="7">
    <location>
        <begin position="81"/>
        <end position="101"/>
    </location>
</feature>
<feature type="transmembrane region" description="Helical" evidence="6">
    <location>
        <begin position="979"/>
        <end position="1001"/>
    </location>
</feature>
<evidence type="ECO:0000256" key="2">
    <source>
        <dbReference type="ARBA" id="ARBA00010170"/>
    </source>
</evidence>
<accession>A0A0N4ZHU5</accession>
<dbReference type="GO" id="GO:0016020">
    <property type="term" value="C:membrane"/>
    <property type="evidence" value="ECO:0007669"/>
    <property type="project" value="UniProtKB-SubCell"/>
</dbReference>
<dbReference type="PANTHER" id="PTHR12372:SF7">
    <property type="entry name" value="PROTEIN PECANEX"/>
    <property type="match status" value="1"/>
</dbReference>
<comment type="subcellular location">
    <subcellularLocation>
        <location evidence="1 6">Membrane</location>
        <topology evidence="1 6">Multi-pass membrane protein</topology>
    </subcellularLocation>
</comment>
<feature type="transmembrane region" description="Helical" evidence="6">
    <location>
        <begin position="818"/>
        <end position="835"/>
    </location>
</feature>
<dbReference type="InterPro" id="IPR007735">
    <property type="entry name" value="Pecanex_C"/>
</dbReference>
<keyword evidence="4 6" id="KW-1133">Transmembrane helix</keyword>
<evidence type="ECO:0000256" key="7">
    <source>
        <dbReference type="SAM" id="MobiDB-lite"/>
    </source>
</evidence>
<dbReference type="GO" id="GO:0007029">
    <property type="term" value="P:endoplasmic reticulum organization"/>
    <property type="evidence" value="ECO:0007669"/>
    <property type="project" value="TreeGrafter"/>
</dbReference>
<evidence type="ECO:0000256" key="3">
    <source>
        <dbReference type="ARBA" id="ARBA00022692"/>
    </source>
</evidence>
<feature type="region of interest" description="Disordered" evidence="7">
    <location>
        <begin position="1"/>
        <end position="45"/>
    </location>
</feature>
<protein>
    <recommendedName>
        <fullName evidence="6">Pecanex-like protein</fullName>
    </recommendedName>
</protein>
<comment type="similarity">
    <text evidence="2 6">Belongs to the pecanex family.</text>
</comment>
<feature type="transmembrane region" description="Helical" evidence="6">
    <location>
        <begin position="1115"/>
        <end position="1133"/>
    </location>
</feature>
<evidence type="ECO:0000256" key="1">
    <source>
        <dbReference type="ARBA" id="ARBA00004141"/>
    </source>
</evidence>
<evidence type="ECO:0000313" key="9">
    <source>
        <dbReference type="Proteomes" id="UP000038045"/>
    </source>
</evidence>
<dbReference type="Proteomes" id="UP000038045">
    <property type="component" value="Unplaced"/>
</dbReference>
<feature type="transmembrane region" description="Helical" evidence="6">
    <location>
        <begin position="743"/>
        <end position="760"/>
    </location>
</feature>
<feature type="compositionally biased region" description="Basic residues" evidence="7">
    <location>
        <begin position="12"/>
        <end position="33"/>
    </location>
</feature>
<feature type="transmembrane region" description="Helical" evidence="6">
    <location>
        <begin position="766"/>
        <end position="787"/>
    </location>
</feature>
<feature type="compositionally biased region" description="Polar residues" evidence="7">
    <location>
        <begin position="1785"/>
        <end position="1798"/>
    </location>
</feature>
<feature type="compositionally biased region" description="Basic and acidic residues" evidence="7">
    <location>
        <begin position="1799"/>
        <end position="1809"/>
    </location>
</feature>
<dbReference type="InterPro" id="IPR039797">
    <property type="entry name" value="Pecanex"/>
</dbReference>
<evidence type="ECO:0000256" key="4">
    <source>
        <dbReference type="ARBA" id="ARBA00022989"/>
    </source>
</evidence>
<organism evidence="9 10">
    <name type="scientific">Parastrongyloides trichosuri</name>
    <name type="common">Possum-specific nematode worm</name>
    <dbReference type="NCBI Taxonomy" id="131310"/>
    <lineage>
        <taxon>Eukaryota</taxon>
        <taxon>Metazoa</taxon>
        <taxon>Ecdysozoa</taxon>
        <taxon>Nematoda</taxon>
        <taxon>Chromadorea</taxon>
        <taxon>Rhabditida</taxon>
        <taxon>Tylenchina</taxon>
        <taxon>Panagrolaimomorpha</taxon>
        <taxon>Strongyloidoidea</taxon>
        <taxon>Strongyloididae</taxon>
        <taxon>Parastrongyloides</taxon>
    </lineage>
</organism>
<feature type="region of interest" description="Disordered" evidence="7">
    <location>
        <begin position="1782"/>
        <end position="1809"/>
    </location>
</feature>
<evidence type="ECO:0000313" key="10">
    <source>
        <dbReference type="WBParaSite" id="PTRK_0000749100.1"/>
    </source>
</evidence>
<feature type="transmembrane region" description="Helical" evidence="6">
    <location>
        <begin position="642"/>
        <end position="663"/>
    </location>
</feature>
<feature type="transmembrane region" description="Helical" evidence="6">
    <location>
        <begin position="1196"/>
        <end position="1220"/>
    </location>
</feature>
<evidence type="ECO:0000259" key="8">
    <source>
        <dbReference type="Pfam" id="PF05041"/>
    </source>
</evidence>
<keyword evidence="5 6" id="KW-0472">Membrane</keyword>
<feature type="transmembrane region" description="Helical" evidence="6">
    <location>
        <begin position="675"/>
        <end position="693"/>
    </location>
</feature>
<name>A0A0N4ZHU5_PARTI</name>
<feature type="transmembrane region" description="Helical" evidence="6">
    <location>
        <begin position="1163"/>
        <end position="1184"/>
    </location>
</feature>
<feature type="transmembrane region" description="Helical" evidence="6">
    <location>
        <begin position="1008"/>
        <end position="1024"/>
    </location>
</feature>